<protein>
    <recommendedName>
        <fullName evidence="2">TmcB/TmcC TPR repeats domain-containing protein</fullName>
    </recommendedName>
</protein>
<feature type="transmembrane region" description="Helical" evidence="1">
    <location>
        <begin position="1049"/>
        <end position="1071"/>
    </location>
</feature>
<keyword evidence="1" id="KW-1133">Transmembrane helix</keyword>
<sequence length="1367" mass="158664">MEEELIEASNFEILTHEVVWANWSKMLEITKNAIFGSFLKLYRAKKKNSSFHNLNPKIAQVLSNLIISLQIIRLNWGRNFKSDNYAEIHWNAFGYISMDQICAQAGILDGCFIGYSCLIFLTVASLLLLAIRSYKDEQFYSHFIIIPSALISILSTIWLIPSTLILAVTFKYSVMRKNDMFEYDSCTNCNLNFGWSGIFVSAANLFLMLFLVYGNEIFQAELRHTFAPQNLKARAHSIIDIDMVIFSFILPIVYVFLSNFSAYFHQAILIMYPLYIIFKTIKCNPYYNLFSNIVVIARNLGIILTTLGFIIGDAIDDSLIPIIFFWFVNPIVLLILLHYLAKKFKNSEKNINLISNQYEFENHFRCILMDEATEDPEKVLKEFEEALKKPWFTRDKLFIIWQTNFCLYVLKNERLARIRLHKIFYCKSTIESYYQEWVISCLLEKNNIGKYEDIGTIFYFLELEKIKTKDKFLCHKLADFWNEVVAQKPNFDRLEVLANHVSINLKAVNKGYSCLTKKFPSRTACHDLYGTLQINILRKQESGSSMLLKKGSLYSTNLKESKHKSLPFSDSNGFLIISADKSTLGLVVYANSIAAKILKQPINGIVGSNLRTYVPYPYSTHHDKYLKNFITTCTDPEASIGMSHFLQTERGYLVESNFELHFVSLIKHIYFVAIMKPMLKKRECAVLSDNGMIYAHSEHFLQYIECPKSTGRGENMNDLIPDFDFSLLKSGYPILVNQNKKSILFVLKRITKKSTTFNLLLLIHKKEEMDEWNKGEDEWQKELEESWPSNFEWKDFISKEKLINREEINEENLDYQEFIERDNIETVASPALNGSSQSSSISLIVGEKIMKKAQMVLNSIKWSLLISIMVLISINLGILIYIWAEVNHSANLANIDHLASLMRHITVLAHLSRALSLAAEYSALNITFYQVSLAESINILDSLHHPILSDYKKWDYCSSSDIVKHKLIPMWSLNTPYPIYYNLYDMIAKFIDHGRSYQNSVGKNYDYQDVEFFLIVNSLGQSYKILNDSLNGLMECEINRIKESDEIIVILYVIGFSLIGLVGAIFLILMINLHKNYNRIWNFIRKHAAIAYKDLIKSCFDRLTTIHDSDHSQQVLKRLKHQKGSINEKFSKKFAILCSIIIFISFFQNFIVGYVLYPPCKQNLIKRYRLLEAYHNRIGQISEACYWISVLSFSKNSSSDSLLSKFYDFPNANHNIFDIVKRYQNTLHVTSSKKYRGLFSNTLKKQVFESLPGTSDDYFDLGIYSASLLMNQEMIFYAYSKVEYIGEEINTLFVRAWNLQNMIMKATPLLVSNSKSYVNDKVSHIIYMAIIFAILYFLAYFLLYWPAIIREHHKLQKLYDISQLVPR</sequence>
<keyword evidence="1" id="KW-0472">Membrane</keyword>
<name>A0AAU9ILZ5_9CILI</name>
<evidence type="ECO:0000256" key="1">
    <source>
        <dbReference type="SAM" id="Phobius"/>
    </source>
</evidence>
<evidence type="ECO:0000313" key="3">
    <source>
        <dbReference type="EMBL" id="CAG9310510.1"/>
    </source>
</evidence>
<feature type="transmembrane region" description="Helical" evidence="1">
    <location>
        <begin position="862"/>
        <end position="884"/>
    </location>
</feature>
<dbReference type="EMBL" id="CAJZBQ010000002">
    <property type="protein sequence ID" value="CAG9310510.1"/>
    <property type="molecule type" value="Genomic_DNA"/>
</dbReference>
<gene>
    <name evidence="3" type="ORF">BSTOLATCC_MIC1353</name>
</gene>
<dbReference type="Pfam" id="PF25474">
    <property type="entry name" value="TPR_TmcB"/>
    <property type="match status" value="1"/>
</dbReference>
<keyword evidence="1" id="KW-0812">Transmembrane</keyword>
<feature type="transmembrane region" description="Helical" evidence="1">
    <location>
        <begin position="235"/>
        <end position="257"/>
    </location>
</feature>
<feature type="transmembrane region" description="Helical" evidence="1">
    <location>
        <begin position="112"/>
        <end position="131"/>
    </location>
</feature>
<evidence type="ECO:0000313" key="4">
    <source>
        <dbReference type="Proteomes" id="UP001162131"/>
    </source>
</evidence>
<feature type="transmembrane region" description="Helical" evidence="1">
    <location>
        <begin position="1134"/>
        <end position="1157"/>
    </location>
</feature>
<feature type="transmembrane region" description="Helical" evidence="1">
    <location>
        <begin position="318"/>
        <end position="341"/>
    </location>
</feature>
<feature type="transmembrane region" description="Helical" evidence="1">
    <location>
        <begin position="143"/>
        <end position="173"/>
    </location>
</feature>
<reference evidence="3" key="1">
    <citation type="submission" date="2021-09" db="EMBL/GenBank/DDBJ databases">
        <authorList>
            <consortium name="AG Swart"/>
            <person name="Singh M."/>
            <person name="Singh A."/>
            <person name="Seah K."/>
            <person name="Emmerich C."/>
        </authorList>
    </citation>
    <scope>NUCLEOTIDE SEQUENCE</scope>
    <source>
        <strain evidence="3">ATCC30299</strain>
    </source>
</reference>
<keyword evidence="4" id="KW-1185">Reference proteome</keyword>
<organism evidence="3 4">
    <name type="scientific">Blepharisma stoltei</name>
    <dbReference type="NCBI Taxonomy" id="1481888"/>
    <lineage>
        <taxon>Eukaryota</taxon>
        <taxon>Sar</taxon>
        <taxon>Alveolata</taxon>
        <taxon>Ciliophora</taxon>
        <taxon>Postciliodesmatophora</taxon>
        <taxon>Heterotrichea</taxon>
        <taxon>Heterotrichida</taxon>
        <taxon>Blepharismidae</taxon>
        <taxon>Blepharisma</taxon>
    </lineage>
</organism>
<feature type="domain" description="TmcB/TmcC TPR repeats" evidence="2">
    <location>
        <begin position="465"/>
        <end position="551"/>
    </location>
</feature>
<feature type="transmembrane region" description="Helical" evidence="1">
    <location>
        <begin position="193"/>
        <end position="214"/>
    </location>
</feature>
<accession>A0AAU9ILZ5</accession>
<proteinExistence type="predicted"/>
<comment type="caution">
    <text evidence="3">The sequence shown here is derived from an EMBL/GenBank/DDBJ whole genome shotgun (WGS) entry which is preliminary data.</text>
</comment>
<evidence type="ECO:0000259" key="2">
    <source>
        <dbReference type="Pfam" id="PF25474"/>
    </source>
</evidence>
<dbReference type="InterPro" id="IPR057352">
    <property type="entry name" value="TPR_TmcB/C"/>
</dbReference>
<feature type="transmembrane region" description="Helical" evidence="1">
    <location>
        <begin position="1325"/>
        <end position="1345"/>
    </location>
</feature>
<dbReference type="Proteomes" id="UP001162131">
    <property type="component" value="Unassembled WGS sequence"/>
</dbReference>
<feature type="transmembrane region" description="Helical" evidence="1">
    <location>
        <begin position="293"/>
        <end position="312"/>
    </location>
</feature>